<feature type="domain" description="PLD phosphodiesterase" evidence="1">
    <location>
        <begin position="186"/>
        <end position="213"/>
    </location>
</feature>
<proteinExistence type="predicted"/>
<dbReference type="PROSITE" id="PS50035">
    <property type="entry name" value="PLD"/>
    <property type="match status" value="2"/>
</dbReference>
<dbReference type="EMBL" id="MU864964">
    <property type="protein sequence ID" value="KAK4463026.1"/>
    <property type="molecule type" value="Genomic_DNA"/>
</dbReference>
<dbReference type="PANTHER" id="PTHR21248">
    <property type="entry name" value="CARDIOLIPIN SYNTHASE"/>
    <property type="match status" value="1"/>
</dbReference>
<dbReference type="PANTHER" id="PTHR21248:SF11">
    <property type="entry name" value="PLD PHOSPHODIESTERASE DOMAIN-CONTAINING PROTEIN"/>
    <property type="match status" value="1"/>
</dbReference>
<dbReference type="SMART" id="SM00155">
    <property type="entry name" value="PLDc"/>
    <property type="match status" value="2"/>
</dbReference>
<dbReference type="GO" id="GO:0032049">
    <property type="term" value="P:cardiolipin biosynthetic process"/>
    <property type="evidence" value="ECO:0007669"/>
    <property type="project" value="UniProtKB-ARBA"/>
</dbReference>
<evidence type="ECO:0000259" key="1">
    <source>
        <dbReference type="PROSITE" id="PS50035"/>
    </source>
</evidence>
<dbReference type="InterPro" id="IPR025202">
    <property type="entry name" value="PLD-like_dom"/>
</dbReference>
<feature type="domain" description="PLD phosphodiesterase" evidence="1">
    <location>
        <begin position="455"/>
        <end position="477"/>
    </location>
</feature>
<sequence>MSHVAGHAPSFVHSFIQRLEKHQLAQIGLLRQREIPHVSISDARDRDLLVTRSSPHSFQLGTGASIYTDALIPAITSAQFEVILVTCFWAPSKTLSALHDALAKLAAHRRALNDDARAKGTCTLAPLKIHICLSSRSLLQKLLHPQSRQGYIYPSSSWQQKLGLPDPALLEAGAIVLEVKSLFFLPFSVMHPKFVIVDRRRAFIPSCNVSWEPWLEGCVEITGDAVRGLFSFYSLTWKSGVKLDFAFPQTREGDGEGPSLGGGAFEAREAGLTLVTSTADSRTMLDAPTPITTLLLPSSSHRNPRFRPFPWQRHPEPPGTPLNIALLEVLECARRSVYVQTPNLTCEAVIKALLDAVGRGVDVTIVTGRNMMLLEQIVTAGTTTAWCIRSLLRRFAKLKAELRGRASDVEAGRTSPKLGRLLVSYFCPRSRRESNSNRERQPLIADGHEEPVHSHLKLTIVDGEFTVLGSGNMDRASWFTSQELGILFQDRALATSVRTAVDSTLEARLATVFDSAAASQD</sequence>
<gene>
    <name evidence="2" type="ORF">QBC42DRAFT_325345</name>
</gene>
<keyword evidence="3" id="KW-1185">Reference proteome</keyword>
<accession>A0AAV9HVB1</accession>
<evidence type="ECO:0000313" key="3">
    <source>
        <dbReference type="Proteomes" id="UP001321749"/>
    </source>
</evidence>
<dbReference type="SUPFAM" id="SSF56024">
    <property type="entry name" value="Phospholipase D/nuclease"/>
    <property type="match status" value="2"/>
</dbReference>
<dbReference type="Gene3D" id="3.30.870.10">
    <property type="entry name" value="Endonuclease Chain A"/>
    <property type="match status" value="2"/>
</dbReference>
<reference evidence="2" key="2">
    <citation type="submission" date="2023-06" db="EMBL/GenBank/DDBJ databases">
        <authorList>
            <consortium name="Lawrence Berkeley National Laboratory"/>
            <person name="Mondo S.J."/>
            <person name="Hensen N."/>
            <person name="Bonometti L."/>
            <person name="Westerberg I."/>
            <person name="Brannstrom I.O."/>
            <person name="Guillou S."/>
            <person name="Cros-Aarteil S."/>
            <person name="Calhoun S."/>
            <person name="Haridas S."/>
            <person name="Kuo A."/>
            <person name="Pangilinan J."/>
            <person name="Riley R."/>
            <person name="Labutti K."/>
            <person name="Andreopoulos B."/>
            <person name="Lipzen A."/>
            <person name="Chen C."/>
            <person name="Yanf M."/>
            <person name="Daum C."/>
            <person name="Ng V."/>
            <person name="Clum A."/>
            <person name="Steindorff A."/>
            <person name="Ohm R."/>
            <person name="Martin F."/>
            <person name="Silar P."/>
            <person name="Natvig D."/>
            <person name="Lalanne C."/>
            <person name="Gautier V."/>
            <person name="Ament-Velasquez S.L."/>
            <person name="Kruys A."/>
            <person name="Hutchinson M.I."/>
            <person name="Powell A.J."/>
            <person name="Barry K."/>
            <person name="Miller A.N."/>
            <person name="Grigoriev I.V."/>
            <person name="Debuchy R."/>
            <person name="Gladieux P."/>
            <person name="Thoren M.H."/>
            <person name="Johannesson H."/>
        </authorList>
    </citation>
    <scope>NUCLEOTIDE SEQUENCE</scope>
    <source>
        <strain evidence="2">PSN324</strain>
    </source>
</reference>
<evidence type="ECO:0000313" key="2">
    <source>
        <dbReference type="EMBL" id="KAK4463026.1"/>
    </source>
</evidence>
<comment type="caution">
    <text evidence="2">The sequence shown here is derived from an EMBL/GenBank/DDBJ whole genome shotgun (WGS) entry which is preliminary data.</text>
</comment>
<organism evidence="2 3">
    <name type="scientific">Cladorrhinum samala</name>
    <dbReference type="NCBI Taxonomy" id="585594"/>
    <lineage>
        <taxon>Eukaryota</taxon>
        <taxon>Fungi</taxon>
        <taxon>Dikarya</taxon>
        <taxon>Ascomycota</taxon>
        <taxon>Pezizomycotina</taxon>
        <taxon>Sordariomycetes</taxon>
        <taxon>Sordariomycetidae</taxon>
        <taxon>Sordariales</taxon>
        <taxon>Podosporaceae</taxon>
        <taxon>Cladorrhinum</taxon>
    </lineage>
</organism>
<dbReference type="InterPro" id="IPR001736">
    <property type="entry name" value="PLipase_D/transphosphatidylase"/>
</dbReference>
<dbReference type="AlphaFoldDB" id="A0AAV9HVB1"/>
<name>A0AAV9HVB1_9PEZI</name>
<dbReference type="Proteomes" id="UP001321749">
    <property type="component" value="Unassembled WGS sequence"/>
</dbReference>
<protein>
    <recommendedName>
        <fullName evidence="1">PLD phosphodiesterase domain-containing protein</fullName>
    </recommendedName>
</protein>
<dbReference type="CDD" id="cd00138">
    <property type="entry name" value="PLDc_SF"/>
    <property type="match status" value="1"/>
</dbReference>
<dbReference type="Pfam" id="PF13091">
    <property type="entry name" value="PLDc_2"/>
    <property type="match status" value="1"/>
</dbReference>
<reference evidence="2" key="1">
    <citation type="journal article" date="2023" name="Mol. Phylogenet. Evol.">
        <title>Genome-scale phylogeny and comparative genomics of the fungal order Sordariales.</title>
        <authorList>
            <person name="Hensen N."/>
            <person name="Bonometti L."/>
            <person name="Westerberg I."/>
            <person name="Brannstrom I.O."/>
            <person name="Guillou S."/>
            <person name="Cros-Aarteil S."/>
            <person name="Calhoun S."/>
            <person name="Haridas S."/>
            <person name="Kuo A."/>
            <person name="Mondo S."/>
            <person name="Pangilinan J."/>
            <person name="Riley R."/>
            <person name="LaButti K."/>
            <person name="Andreopoulos B."/>
            <person name="Lipzen A."/>
            <person name="Chen C."/>
            <person name="Yan M."/>
            <person name="Daum C."/>
            <person name="Ng V."/>
            <person name="Clum A."/>
            <person name="Steindorff A."/>
            <person name="Ohm R.A."/>
            <person name="Martin F."/>
            <person name="Silar P."/>
            <person name="Natvig D.O."/>
            <person name="Lalanne C."/>
            <person name="Gautier V."/>
            <person name="Ament-Velasquez S.L."/>
            <person name="Kruys A."/>
            <person name="Hutchinson M.I."/>
            <person name="Powell A.J."/>
            <person name="Barry K."/>
            <person name="Miller A.N."/>
            <person name="Grigoriev I.V."/>
            <person name="Debuchy R."/>
            <person name="Gladieux P."/>
            <person name="Hiltunen Thoren M."/>
            <person name="Johannesson H."/>
        </authorList>
    </citation>
    <scope>NUCLEOTIDE SEQUENCE</scope>
    <source>
        <strain evidence="2">PSN324</strain>
    </source>
</reference>
<dbReference type="GO" id="GO:0030572">
    <property type="term" value="F:phosphatidyltransferase activity"/>
    <property type="evidence" value="ECO:0007669"/>
    <property type="project" value="UniProtKB-ARBA"/>
</dbReference>